<sequence>MQTLHAFWLSLLAASWLGCSSVTPPLQQAWADAAEVECDAPHEDQCVTLLCLGDTCGFYRCEDVPGEVELARFPGARPPAAAPGSGPRRNWGGAGKLPGGAVMVFPNWNGAPERIVPPSRQLTAGRWEKHHIFPQAREMAEWFRDRGVKIHDYTLPIPLHVHRRIHGNDGRGGPWNQAWRDFRRQNEYASPEEIFKHAGELIYRFELLGGPIQSYYSRPGA</sequence>
<dbReference type="InterPro" id="IPR011755">
    <property type="entry name" value="CHP02269_MYXXA"/>
</dbReference>
<keyword evidence="1" id="KW-0449">Lipoprotein</keyword>
<proteinExistence type="predicted"/>
<keyword evidence="2" id="KW-1185">Reference proteome</keyword>
<comment type="caution">
    <text evidence="1">The sequence shown here is derived from an EMBL/GenBank/DDBJ whole genome shotgun (WGS) entry which is preliminary data.</text>
</comment>
<dbReference type="Pfam" id="PF09533">
    <property type="entry name" value="DUF2380"/>
    <property type="match status" value="1"/>
</dbReference>
<dbReference type="EMBL" id="JABBJJ010000001">
    <property type="protein sequence ID" value="NMO13266.1"/>
    <property type="molecule type" value="Genomic_DNA"/>
</dbReference>
<protein>
    <submittedName>
        <fullName evidence="1">TIGR02269 family lipoprotein</fullName>
    </submittedName>
</protein>
<gene>
    <name evidence="1" type="ORF">HG543_00050</name>
</gene>
<dbReference type="NCBIfam" id="TIGR02269">
    <property type="entry name" value="TIGR02269 family lipoprotein"/>
    <property type="match status" value="1"/>
</dbReference>
<name>A0A848L3Q0_9BACT</name>
<evidence type="ECO:0000313" key="2">
    <source>
        <dbReference type="Proteomes" id="UP000518300"/>
    </source>
</evidence>
<accession>A0A848L3Q0</accession>
<evidence type="ECO:0000313" key="1">
    <source>
        <dbReference type="EMBL" id="NMO13266.1"/>
    </source>
</evidence>
<dbReference type="RefSeq" id="WP_169342547.1">
    <property type="nucleotide sequence ID" value="NZ_JABBJJ010000001.1"/>
</dbReference>
<dbReference type="Proteomes" id="UP000518300">
    <property type="component" value="Unassembled WGS sequence"/>
</dbReference>
<dbReference type="AlphaFoldDB" id="A0A848L3Q0"/>
<reference evidence="1 2" key="1">
    <citation type="submission" date="2020-04" db="EMBL/GenBank/DDBJ databases">
        <title>Draft genome of Pyxidicoccus fallax type strain.</title>
        <authorList>
            <person name="Whitworth D.E."/>
        </authorList>
    </citation>
    <scope>NUCLEOTIDE SEQUENCE [LARGE SCALE GENOMIC DNA]</scope>
    <source>
        <strain evidence="1 2">DSM 14698</strain>
    </source>
</reference>
<organism evidence="1 2">
    <name type="scientific">Pyxidicoccus fallax</name>
    <dbReference type="NCBI Taxonomy" id="394095"/>
    <lineage>
        <taxon>Bacteria</taxon>
        <taxon>Pseudomonadati</taxon>
        <taxon>Myxococcota</taxon>
        <taxon>Myxococcia</taxon>
        <taxon>Myxococcales</taxon>
        <taxon>Cystobacterineae</taxon>
        <taxon>Myxococcaceae</taxon>
        <taxon>Pyxidicoccus</taxon>
    </lineage>
</organism>